<organism evidence="2 3">
    <name type="scientific">Amycolatopsis camponoti</name>
    <dbReference type="NCBI Taxonomy" id="2606593"/>
    <lineage>
        <taxon>Bacteria</taxon>
        <taxon>Bacillati</taxon>
        <taxon>Actinomycetota</taxon>
        <taxon>Actinomycetes</taxon>
        <taxon>Pseudonocardiales</taxon>
        <taxon>Pseudonocardiaceae</taxon>
        <taxon>Amycolatopsis</taxon>
    </lineage>
</organism>
<dbReference type="AlphaFoldDB" id="A0A6I8LRN9"/>
<dbReference type="InterPro" id="IPR006175">
    <property type="entry name" value="YjgF/YER057c/UK114"/>
</dbReference>
<name>A0A6I8LRN9_9PSEU</name>
<protein>
    <submittedName>
        <fullName evidence="2">RidA/YER057c/UK114 superfamily protein</fullName>
    </submittedName>
</protein>
<gene>
    <name evidence="2" type="ORF">AA23TX_04682</name>
</gene>
<evidence type="ECO:0000313" key="2">
    <source>
        <dbReference type="EMBL" id="VVJ19661.1"/>
    </source>
</evidence>
<dbReference type="SUPFAM" id="SSF55298">
    <property type="entry name" value="YjgF-like"/>
    <property type="match status" value="1"/>
</dbReference>
<dbReference type="Gene3D" id="3.30.1330.40">
    <property type="entry name" value="RutC-like"/>
    <property type="match status" value="1"/>
</dbReference>
<dbReference type="InterPro" id="IPR035959">
    <property type="entry name" value="RutC-like_sf"/>
</dbReference>
<dbReference type="EMBL" id="CABVGP010000002">
    <property type="protein sequence ID" value="VVJ19661.1"/>
    <property type="molecule type" value="Genomic_DNA"/>
</dbReference>
<dbReference type="Pfam" id="PF01042">
    <property type="entry name" value="Ribonuc_L-PSP"/>
    <property type="match status" value="1"/>
</dbReference>
<reference evidence="2 3" key="1">
    <citation type="submission" date="2019-09" db="EMBL/GenBank/DDBJ databases">
        <authorList>
            <person name="Leyn A S."/>
        </authorList>
    </citation>
    <scope>NUCLEOTIDE SEQUENCE [LARGE SCALE GENOMIC DNA]</scope>
    <source>
        <strain evidence="2">AA231_1</strain>
    </source>
</reference>
<dbReference type="CDD" id="cd00448">
    <property type="entry name" value="YjgF_YER057c_UK114_family"/>
    <property type="match status" value="1"/>
</dbReference>
<comment type="similarity">
    <text evidence="1">Belongs to the RutC family.</text>
</comment>
<dbReference type="PANTHER" id="PTHR11803">
    <property type="entry name" value="2-IMINOBUTANOATE/2-IMINOPROPANOATE DEAMINASE RIDA"/>
    <property type="match status" value="1"/>
</dbReference>
<evidence type="ECO:0000313" key="3">
    <source>
        <dbReference type="Proteomes" id="UP000399805"/>
    </source>
</evidence>
<keyword evidence="3" id="KW-1185">Reference proteome</keyword>
<dbReference type="RefSeq" id="WP_155544880.1">
    <property type="nucleotide sequence ID" value="NZ_CABVGP010000002.1"/>
</dbReference>
<sequence length="128" mass="13324">MTVTLVNPPELPEIDVYHQVSIASGTKLVFVAGQVAWETGPDLAAQVEQCYVNVGAALAAAGGSFDDVVKLICYVVDWTPDKMPALLDGIARGSAKLGTTAKPPATLIGVAALDVPEHLVEVEVTAVR</sequence>
<evidence type="ECO:0000256" key="1">
    <source>
        <dbReference type="ARBA" id="ARBA00010552"/>
    </source>
</evidence>
<dbReference type="GO" id="GO:0019239">
    <property type="term" value="F:deaminase activity"/>
    <property type="evidence" value="ECO:0007669"/>
    <property type="project" value="TreeGrafter"/>
</dbReference>
<dbReference type="PANTHER" id="PTHR11803:SF58">
    <property type="entry name" value="PROTEIN HMF1-RELATED"/>
    <property type="match status" value="1"/>
</dbReference>
<dbReference type="Proteomes" id="UP000399805">
    <property type="component" value="Unassembled WGS sequence"/>
</dbReference>
<dbReference type="GO" id="GO:0005829">
    <property type="term" value="C:cytosol"/>
    <property type="evidence" value="ECO:0007669"/>
    <property type="project" value="TreeGrafter"/>
</dbReference>
<accession>A0A6I8LRN9</accession>
<proteinExistence type="inferred from homology"/>